<keyword evidence="4" id="KW-1185">Reference proteome</keyword>
<evidence type="ECO:0000313" key="3">
    <source>
        <dbReference type="EMBL" id="MBD2503428.1"/>
    </source>
</evidence>
<organism evidence="3 4">
    <name type="scientific">Anabaena azotica FACHB-119</name>
    <dbReference type="NCBI Taxonomy" id="947527"/>
    <lineage>
        <taxon>Bacteria</taxon>
        <taxon>Bacillati</taxon>
        <taxon>Cyanobacteriota</taxon>
        <taxon>Cyanophyceae</taxon>
        <taxon>Nostocales</taxon>
        <taxon>Nostocaceae</taxon>
        <taxon>Anabaena</taxon>
        <taxon>Anabaena azotica</taxon>
    </lineage>
</organism>
<keyword evidence="1" id="KW-0175">Coiled coil</keyword>
<accession>A0ABR8DAG2</accession>
<comment type="caution">
    <text evidence="3">The sequence shown here is derived from an EMBL/GenBank/DDBJ whole genome shotgun (WGS) entry which is preliminary data.</text>
</comment>
<dbReference type="EMBL" id="JACJSG010000035">
    <property type="protein sequence ID" value="MBD2503428.1"/>
    <property type="molecule type" value="Genomic_DNA"/>
</dbReference>
<dbReference type="RefSeq" id="WP_190476287.1">
    <property type="nucleotide sequence ID" value="NZ_JACJSG010000035.1"/>
</dbReference>
<feature type="coiled-coil region" evidence="1">
    <location>
        <begin position="73"/>
        <end position="100"/>
    </location>
</feature>
<protein>
    <submittedName>
        <fullName evidence="3">Uncharacterized protein</fullName>
    </submittedName>
</protein>
<reference evidence="3 4" key="1">
    <citation type="journal article" date="2020" name="ISME J.">
        <title>Comparative genomics reveals insights into cyanobacterial evolution and habitat adaptation.</title>
        <authorList>
            <person name="Chen M.Y."/>
            <person name="Teng W.K."/>
            <person name="Zhao L."/>
            <person name="Hu C.X."/>
            <person name="Zhou Y.K."/>
            <person name="Han B.P."/>
            <person name="Song L.R."/>
            <person name="Shu W.S."/>
        </authorList>
    </citation>
    <scope>NUCLEOTIDE SEQUENCE [LARGE SCALE GENOMIC DNA]</scope>
    <source>
        <strain evidence="3 4">FACHB-119</strain>
    </source>
</reference>
<evidence type="ECO:0000256" key="1">
    <source>
        <dbReference type="SAM" id="Coils"/>
    </source>
</evidence>
<feature type="compositionally biased region" description="Polar residues" evidence="2">
    <location>
        <begin position="1"/>
        <end position="35"/>
    </location>
</feature>
<evidence type="ECO:0000256" key="2">
    <source>
        <dbReference type="SAM" id="MobiDB-lite"/>
    </source>
</evidence>
<sequence length="113" mass="12602">MVFSDAQSQASPERRGQTNSQHEPFGHQSTETRSISVYLGNQPFRGSRDDSERGDVPCRTGGHTAGGTIKQLISETLEELQESESRSDKLRKRLVQLSNLLESVESPDKTQQK</sequence>
<dbReference type="Proteomes" id="UP000661112">
    <property type="component" value="Unassembled WGS sequence"/>
</dbReference>
<feature type="region of interest" description="Disordered" evidence="2">
    <location>
        <begin position="1"/>
        <end position="69"/>
    </location>
</feature>
<evidence type="ECO:0000313" key="4">
    <source>
        <dbReference type="Proteomes" id="UP000661112"/>
    </source>
</evidence>
<gene>
    <name evidence="3" type="ORF">H6G83_22960</name>
</gene>
<proteinExistence type="predicted"/>
<name>A0ABR8DAG2_9NOST</name>
<feature type="compositionally biased region" description="Basic and acidic residues" evidence="2">
    <location>
        <begin position="46"/>
        <end position="56"/>
    </location>
</feature>